<keyword evidence="2" id="KW-1185">Reference proteome</keyword>
<dbReference type="Proteomes" id="UP000801492">
    <property type="component" value="Unassembled WGS sequence"/>
</dbReference>
<dbReference type="AlphaFoldDB" id="A0A8K0DF28"/>
<evidence type="ECO:0000313" key="1">
    <source>
        <dbReference type="EMBL" id="KAF2901927.1"/>
    </source>
</evidence>
<dbReference type="OrthoDB" id="6077919at2759"/>
<evidence type="ECO:0008006" key="3">
    <source>
        <dbReference type="Google" id="ProtNLM"/>
    </source>
</evidence>
<protein>
    <recommendedName>
        <fullName evidence="3">PiggyBac transposable element-derived protein domain-containing protein</fullName>
    </recommendedName>
</protein>
<name>A0A8K0DF28_IGNLU</name>
<sequence length="144" mass="16417">MDRKFTSLATTAELFEKKLTVVGTIASTRTDVPLELRPQSLNKSLPGTIRFAFRDKETYKGLNKSYAAILRIFGYNCQQGEAITRDSVIKEPEGPATRAAIKKLPKKGRCFVCPRSEDRKYMKICNQYTVKQQHVKEYKAGTYE</sequence>
<comment type="caution">
    <text evidence="1">The sequence shown here is derived from an EMBL/GenBank/DDBJ whole genome shotgun (WGS) entry which is preliminary data.</text>
</comment>
<dbReference type="EMBL" id="VTPC01001448">
    <property type="protein sequence ID" value="KAF2901927.1"/>
    <property type="molecule type" value="Genomic_DNA"/>
</dbReference>
<reference evidence="1" key="1">
    <citation type="submission" date="2019-08" db="EMBL/GenBank/DDBJ databases">
        <title>The genome of the North American firefly Photinus pyralis.</title>
        <authorList>
            <consortium name="Photinus pyralis genome working group"/>
            <person name="Fallon T.R."/>
            <person name="Sander Lower S.E."/>
            <person name="Weng J.-K."/>
        </authorList>
    </citation>
    <scope>NUCLEOTIDE SEQUENCE</scope>
    <source>
        <strain evidence="1">TRF0915ILg1</strain>
        <tissue evidence="1">Whole body</tissue>
    </source>
</reference>
<accession>A0A8K0DF28</accession>
<gene>
    <name evidence="1" type="ORF">ILUMI_04258</name>
</gene>
<proteinExistence type="predicted"/>
<evidence type="ECO:0000313" key="2">
    <source>
        <dbReference type="Proteomes" id="UP000801492"/>
    </source>
</evidence>
<organism evidence="1 2">
    <name type="scientific">Ignelater luminosus</name>
    <name type="common">Cucubano</name>
    <name type="synonym">Pyrophorus luminosus</name>
    <dbReference type="NCBI Taxonomy" id="2038154"/>
    <lineage>
        <taxon>Eukaryota</taxon>
        <taxon>Metazoa</taxon>
        <taxon>Ecdysozoa</taxon>
        <taxon>Arthropoda</taxon>
        <taxon>Hexapoda</taxon>
        <taxon>Insecta</taxon>
        <taxon>Pterygota</taxon>
        <taxon>Neoptera</taxon>
        <taxon>Endopterygota</taxon>
        <taxon>Coleoptera</taxon>
        <taxon>Polyphaga</taxon>
        <taxon>Elateriformia</taxon>
        <taxon>Elateroidea</taxon>
        <taxon>Elateridae</taxon>
        <taxon>Agrypninae</taxon>
        <taxon>Pyrophorini</taxon>
        <taxon>Ignelater</taxon>
    </lineage>
</organism>